<gene>
    <name evidence="1" type="ORF">rsdtw13_33760</name>
</gene>
<comment type="caution">
    <text evidence="1">The sequence shown here is derived from an EMBL/GenBank/DDBJ whole genome shotgun (WGS) entry which is preliminary data.</text>
</comment>
<sequence length="188" mass="21878">MKWGLNRIFWGFIIITFHINIGPIPILPDFIGYILIGNGLYSIINIDGTDESFLKARKITTIMVIISIINLLLNIVPTENKTPNILMSIYGVLVSSIAYVLYYYIIKGLKEEAIKKELFDFARSLERVWYAILACMTVHLSLLAFNINFIRNEHFTIVLWGLWILILIVRIVFLRYLRVAYNECEEEN</sequence>
<dbReference type="Proteomes" id="UP001058074">
    <property type="component" value="Unassembled WGS sequence"/>
</dbReference>
<accession>A0ACB5RGA9</accession>
<evidence type="ECO:0000313" key="2">
    <source>
        <dbReference type="Proteomes" id="UP001058074"/>
    </source>
</evidence>
<evidence type="ECO:0000313" key="1">
    <source>
        <dbReference type="EMBL" id="GKX68118.1"/>
    </source>
</evidence>
<proteinExistence type="predicted"/>
<keyword evidence="2" id="KW-1185">Reference proteome</keyword>
<dbReference type="EMBL" id="BROD01000001">
    <property type="protein sequence ID" value="GKX68118.1"/>
    <property type="molecule type" value="Genomic_DNA"/>
</dbReference>
<name>A0ACB5RGA9_9CLOT</name>
<protein>
    <submittedName>
        <fullName evidence="1">Uncharacterized protein</fullName>
    </submittedName>
</protein>
<organism evidence="1 2">
    <name type="scientific">Inconstantimicrobium mannanitabidum</name>
    <dbReference type="NCBI Taxonomy" id="1604901"/>
    <lineage>
        <taxon>Bacteria</taxon>
        <taxon>Bacillati</taxon>
        <taxon>Bacillota</taxon>
        <taxon>Clostridia</taxon>
        <taxon>Eubacteriales</taxon>
        <taxon>Clostridiaceae</taxon>
        <taxon>Inconstantimicrobium</taxon>
    </lineage>
</organism>
<reference evidence="1" key="1">
    <citation type="journal article" date="2025" name="Int. J. Syst. Evol. Microbiol.">
        <title>Inconstantimicrobium mannanitabidum sp. nov., a novel member of the family Clostridiaceae isolated from anoxic soil under the treatment of reductive soil disinfestation.</title>
        <authorList>
            <person name="Ueki A."/>
            <person name="Tonouchi A."/>
            <person name="Honma S."/>
            <person name="Kaku N."/>
            <person name="Ueki K."/>
        </authorList>
    </citation>
    <scope>NUCLEOTIDE SEQUENCE</scope>
    <source>
        <strain evidence="1">TW13</strain>
    </source>
</reference>